<evidence type="ECO:0000313" key="3">
    <source>
        <dbReference type="Proteomes" id="UP000075663"/>
    </source>
</evidence>
<accession>A0A150XZB5</accession>
<evidence type="ECO:0008006" key="4">
    <source>
        <dbReference type="Google" id="ProtNLM"/>
    </source>
</evidence>
<evidence type="ECO:0000256" key="1">
    <source>
        <dbReference type="SAM" id="SignalP"/>
    </source>
</evidence>
<dbReference type="Proteomes" id="UP000075663">
    <property type="component" value="Unassembled WGS sequence"/>
</dbReference>
<dbReference type="RefSeq" id="WP_062300887.1">
    <property type="nucleotide sequence ID" value="NZ_LRPB01000023.1"/>
</dbReference>
<protein>
    <recommendedName>
        <fullName evidence="4">Carboxypeptidase-like regulatory domain-containing protein</fullName>
    </recommendedName>
</protein>
<sequence>MKRTIVLLLYVFIVTFAQAQEANKITLKAFIVDKSNQQPIENVIVFLQENNHIGKLVDSTGIFSLSFDSSFLNDTLLVSVLGYKQRLIPLKDISYTDIPFKIELSPNAIILKDFIVEGKKIEILPILEKTFDLFGTNYPNRAHMLDGYYRSLFTEGDKITKVTEADFSLQDAGYKKPAKDNVKIKLNEIRETTDSGNIDSTAIRFFNRVSTVREAPVNPIQNVYERNYIRLFNNPSTVFGSFKNIESKKFEVLEFNDSICHISYPTLWGSTTIKIDLRDYVILEFRRFQYNQEHLVNDVEVKFQKVEGRYYPKSIKSVSPRFINRNSDDDEMEIHYIEFPNVHTDDFKKIKFKEITPRDNSLPELPYHSGFWETYPILLPDWVKESLKNKQPLDQQFIKKTSN</sequence>
<dbReference type="SUPFAM" id="SSF49464">
    <property type="entry name" value="Carboxypeptidase regulatory domain-like"/>
    <property type="match status" value="1"/>
</dbReference>
<comment type="caution">
    <text evidence="2">The sequence shown here is derived from an EMBL/GenBank/DDBJ whole genome shotgun (WGS) entry which is preliminary data.</text>
</comment>
<proteinExistence type="predicted"/>
<reference evidence="2 3" key="1">
    <citation type="submission" date="2016-01" db="EMBL/GenBank/DDBJ databases">
        <title>Genome sequencing of Roseivirga seohaensis SW-152.</title>
        <authorList>
            <person name="Selvaratnam C."/>
            <person name="Thevarajoo S."/>
            <person name="Goh K.M."/>
            <person name="Ee R."/>
            <person name="Chan K.-G."/>
            <person name="Chong C.S."/>
        </authorList>
    </citation>
    <scope>NUCLEOTIDE SEQUENCE [LARGE SCALE GENOMIC DNA]</scope>
    <source>
        <strain evidence="2 3">SW-152</strain>
    </source>
</reference>
<evidence type="ECO:0000313" key="2">
    <source>
        <dbReference type="EMBL" id="KYG84083.1"/>
    </source>
</evidence>
<dbReference type="AlphaFoldDB" id="A0A150XZB5"/>
<name>A0A150XZB5_9BACT</name>
<keyword evidence="1" id="KW-0732">Signal</keyword>
<feature type="signal peptide" evidence="1">
    <location>
        <begin position="1"/>
        <end position="19"/>
    </location>
</feature>
<feature type="chain" id="PRO_5007575412" description="Carboxypeptidase-like regulatory domain-containing protein" evidence="1">
    <location>
        <begin position="20"/>
        <end position="403"/>
    </location>
</feature>
<dbReference type="InterPro" id="IPR008969">
    <property type="entry name" value="CarboxyPept-like_regulatory"/>
</dbReference>
<dbReference type="EMBL" id="LRPB01000023">
    <property type="protein sequence ID" value="KYG84083.1"/>
    <property type="molecule type" value="Genomic_DNA"/>
</dbReference>
<gene>
    <name evidence="2" type="ORF">AWW67_02935</name>
</gene>
<dbReference type="STRING" id="1914963.AWW67_02935"/>
<organism evidence="2 3">
    <name type="scientific">Roseivirga seohaensis</name>
    <dbReference type="NCBI Taxonomy" id="1914963"/>
    <lineage>
        <taxon>Bacteria</taxon>
        <taxon>Pseudomonadati</taxon>
        <taxon>Bacteroidota</taxon>
        <taxon>Cytophagia</taxon>
        <taxon>Cytophagales</taxon>
        <taxon>Roseivirgaceae</taxon>
        <taxon>Roseivirga</taxon>
    </lineage>
</organism>